<comment type="caution">
    <text evidence="3">The sequence shown here is derived from an EMBL/GenBank/DDBJ whole genome shotgun (WGS) entry which is preliminary data.</text>
</comment>
<name>A0ABN1AH73_9ACTN</name>
<dbReference type="EMBL" id="BAAAHB010000052">
    <property type="protein sequence ID" value="GAA0476414.1"/>
    <property type="molecule type" value="Genomic_DNA"/>
</dbReference>
<evidence type="ECO:0000259" key="2">
    <source>
        <dbReference type="SMART" id="SM00331"/>
    </source>
</evidence>
<feature type="domain" description="PPM-type phosphatase" evidence="2">
    <location>
        <begin position="134"/>
        <end position="369"/>
    </location>
</feature>
<dbReference type="Gene3D" id="3.60.40.10">
    <property type="entry name" value="PPM-type phosphatase domain"/>
    <property type="match status" value="1"/>
</dbReference>
<accession>A0ABN1AH73</accession>
<proteinExistence type="predicted"/>
<dbReference type="SMART" id="SM00331">
    <property type="entry name" value="PP2C_SIG"/>
    <property type="match status" value="1"/>
</dbReference>
<evidence type="ECO:0000313" key="4">
    <source>
        <dbReference type="Proteomes" id="UP001499895"/>
    </source>
</evidence>
<dbReference type="InterPro" id="IPR001932">
    <property type="entry name" value="PPM-type_phosphatase-like_dom"/>
</dbReference>
<evidence type="ECO:0000313" key="3">
    <source>
        <dbReference type="EMBL" id="GAA0476414.1"/>
    </source>
</evidence>
<organism evidence="3 4">
    <name type="scientific">Streptomyces stramineus</name>
    <dbReference type="NCBI Taxonomy" id="173861"/>
    <lineage>
        <taxon>Bacteria</taxon>
        <taxon>Bacillati</taxon>
        <taxon>Actinomycetota</taxon>
        <taxon>Actinomycetes</taxon>
        <taxon>Kitasatosporales</taxon>
        <taxon>Streptomycetaceae</taxon>
        <taxon>Streptomyces</taxon>
    </lineage>
</organism>
<keyword evidence="1" id="KW-0378">Hydrolase</keyword>
<reference evidence="3 4" key="1">
    <citation type="journal article" date="2019" name="Int. J. Syst. Evol. Microbiol.">
        <title>The Global Catalogue of Microorganisms (GCM) 10K type strain sequencing project: providing services to taxonomists for standard genome sequencing and annotation.</title>
        <authorList>
            <consortium name="The Broad Institute Genomics Platform"/>
            <consortium name="The Broad Institute Genome Sequencing Center for Infectious Disease"/>
            <person name="Wu L."/>
            <person name="Ma J."/>
        </authorList>
    </citation>
    <scope>NUCLEOTIDE SEQUENCE [LARGE SCALE GENOMIC DNA]</scope>
    <source>
        <strain evidence="3 4">JCM 10649</strain>
    </source>
</reference>
<dbReference type="RefSeq" id="WP_344093242.1">
    <property type="nucleotide sequence ID" value="NZ_BAAAHB010000052.1"/>
</dbReference>
<dbReference type="Pfam" id="PF07228">
    <property type="entry name" value="SpoIIE"/>
    <property type="match status" value="1"/>
</dbReference>
<dbReference type="InterPro" id="IPR036457">
    <property type="entry name" value="PPM-type-like_dom_sf"/>
</dbReference>
<dbReference type="InterPro" id="IPR052016">
    <property type="entry name" value="Bact_Sigma-Reg"/>
</dbReference>
<sequence length="391" mass="41072">MIRTRAVHWRKGVVFALPGLWVAAVLAWELLGPRGTQVIPLLAAAPAIACAGTGRRRCVTLAGVCAVLALVPPPSAGRADTAARLGTCCAVVAVAAAGHCVSGRRRRLLRELERTREIAAAAQQVLLRPLPPRLDGMTLAGGHLSVSEGTLVGGDLYEVLATPYGIRIVIGDVRGHGFSSIGTVAAVLGSFREAAHDEPALPEVLRRLERALQRHLGERGGPERPHSEEFVTVLLLEVRADGVVMALNCGHPWPYRLSGAAAAGGRPRAAAAGGGDPLPPLGLFPLPPELPLARLTRLLPGDALVLHTDGAEDARDAAGAFFPLARTLAEAVRGAPVVPAAVIEHVQDALLRHTGGRLSDDIALLVLRNDSRHAPDRVPRVHLARSGWPRG</sequence>
<evidence type="ECO:0000256" key="1">
    <source>
        <dbReference type="ARBA" id="ARBA00022801"/>
    </source>
</evidence>
<protein>
    <submittedName>
        <fullName evidence="3">PP2C family protein-serine/threonine phosphatase</fullName>
    </submittedName>
</protein>
<dbReference type="Proteomes" id="UP001499895">
    <property type="component" value="Unassembled WGS sequence"/>
</dbReference>
<dbReference type="PANTHER" id="PTHR43156:SF2">
    <property type="entry name" value="STAGE II SPORULATION PROTEIN E"/>
    <property type="match status" value="1"/>
</dbReference>
<dbReference type="PANTHER" id="PTHR43156">
    <property type="entry name" value="STAGE II SPORULATION PROTEIN E-RELATED"/>
    <property type="match status" value="1"/>
</dbReference>
<keyword evidence="4" id="KW-1185">Reference proteome</keyword>
<gene>
    <name evidence="3" type="ORF">GCM10009544_43070</name>
</gene>